<accession>A0A0C5W9S0</accession>
<name>A0A0C5W9S0_9FLAO</name>
<evidence type="ECO:0000313" key="2">
    <source>
        <dbReference type="Proteomes" id="UP000032229"/>
    </source>
</evidence>
<sequence length="200" mass="23479">MLFSFTAANATKKEIIAYVIFENNTGKTFDYGELVIPEIQTKIKVNTTENFKITLPFKGKYHFQFLTNQFSVYIFQPKKITNKKNKIIIRLTHKSNTNFEDKSKNYSFILNKQNKSKIIEQLLLTGDLNFIIHRIDNVFPDEYIKFKDMYGIGVLKKNCLTNPLDYEQARKNNRLISNYLNLIYGKSWLKKLKSKPLGVE</sequence>
<dbReference type="KEGG" id="sze:AW14_09865"/>
<organism evidence="1 2">
    <name type="scientific">Siansivirga zeaxanthinifaciens CC-SAMT-1</name>
    <dbReference type="NCBI Taxonomy" id="1454006"/>
    <lineage>
        <taxon>Bacteria</taxon>
        <taxon>Pseudomonadati</taxon>
        <taxon>Bacteroidota</taxon>
        <taxon>Flavobacteriia</taxon>
        <taxon>Flavobacteriales</taxon>
        <taxon>Flavobacteriaceae</taxon>
        <taxon>Siansivirga</taxon>
    </lineage>
</organism>
<evidence type="ECO:0000313" key="1">
    <source>
        <dbReference type="EMBL" id="AJR03883.1"/>
    </source>
</evidence>
<dbReference type="AlphaFoldDB" id="A0A0C5W9S0"/>
<keyword evidence="2" id="KW-1185">Reference proteome</keyword>
<evidence type="ECO:0008006" key="3">
    <source>
        <dbReference type="Google" id="ProtNLM"/>
    </source>
</evidence>
<proteinExistence type="predicted"/>
<dbReference type="Proteomes" id="UP000032229">
    <property type="component" value="Chromosome"/>
</dbReference>
<reference evidence="1 2" key="1">
    <citation type="submission" date="2014-02" db="EMBL/GenBank/DDBJ databases">
        <authorList>
            <person name="Young C.-C."/>
            <person name="Hameed A."/>
            <person name="Huang H.-C."/>
            <person name="Shahina M."/>
        </authorList>
    </citation>
    <scope>NUCLEOTIDE SEQUENCE [LARGE SCALE GENOMIC DNA]</scope>
    <source>
        <strain evidence="1 2">CC-SAMT-1</strain>
    </source>
</reference>
<dbReference type="STRING" id="1454006.AW14_09865"/>
<gene>
    <name evidence="1" type="ORF">AW14_09865</name>
</gene>
<protein>
    <recommendedName>
        <fullName evidence="3">DUF4369 domain-containing protein</fullName>
    </recommendedName>
</protein>
<dbReference type="EMBL" id="CP007202">
    <property type="protein sequence ID" value="AJR03883.1"/>
    <property type="molecule type" value="Genomic_DNA"/>
</dbReference>
<dbReference type="HOGENOM" id="CLU_1395856_0_0_10"/>